<dbReference type="PANTHER" id="PTHR35936">
    <property type="entry name" value="MEMBRANE-BOUND LYTIC MUREIN TRANSGLYCOSYLASE F"/>
    <property type="match status" value="1"/>
</dbReference>
<comment type="similarity">
    <text evidence="1">Belongs to the bacterial solute-binding protein 3 family.</text>
</comment>
<comment type="caution">
    <text evidence="2">The sequence shown here is derived from an EMBL/GenBank/DDBJ whole genome shotgun (WGS) entry which is preliminary data.</text>
</comment>
<name>A0ABP7NF05_9GAMM</name>
<dbReference type="PANTHER" id="PTHR35936:SF25">
    <property type="entry name" value="ABC TRANSPORTER SUBSTRATE-BINDING PROTEIN"/>
    <property type="match status" value="1"/>
</dbReference>
<evidence type="ECO:0000256" key="1">
    <source>
        <dbReference type="ARBA" id="ARBA00010333"/>
    </source>
</evidence>
<keyword evidence="3" id="KW-1185">Reference proteome</keyword>
<dbReference type="PROSITE" id="PS51257">
    <property type="entry name" value="PROKAR_LIPOPROTEIN"/>
    <property type="match status" value="1"/>
</dbReference>
<dbReference type="RefSeq" id="WP_344800891.1">
    <property type="nucleotide sequence ID" value="NZ_BAABBN010000017.1"/>
</dbReference>
<dbReference type="SUPFAM" id="SSF53850">
    <property type="entry name" value="Periplasmic binding protein-like II"/>
    <property type="match status" value="1"/>
</dbReference>
<reference evidence="3" key="1">
    <citation type="journal article" date="2019" name="Int. J. Syst. Evol. Microbiol.">
        <title>The Global Catalogue of Microorganisms (GCM) 10K type strain sequencing project: providing services to taxonomists for standard genome sequencing and annotation.</title>
        <authorList>
            <consortium name="The Broad Institute Genomics Platform"/>
            <consortium name="The Broad Institute Genome Sequencing Center for Infectious Disease"/>
            <person name="Wu L."/>
            <person name="Ma J."/>
        </authorList>
    </citation>
    <scope>NUCLEOTIDE SEQUENCE [LARGE SCALE GENOMIC DNA]</scope>
    <source>
        <strain evidence="3">JCM 17551</strain>
    </source>
</reference>
<dbReference type="Proteomes" id="UP001501565">
    <property type="component" value="Unassembled WGS sequence"/>
</dbReference>
<evidence type="ECO:0000313" key="2">
    <source>
        <dbReference type="EMBL" id="GAA3943989.1"/>
    </source>
</evidence>
<dbReference type="EMBL" id="BAABBN010000017">
    <property type="protein sequence ID" value="GAA3943989.1"/>
    <property type="molecule type" value="Genomic_DNA"/>
</dbReference>
<proteinExistence type="inferred from homology"/>
<organism evidence="2 3">
    <name type="scientific">Litoribacillus peritrichatus</name>
    <dbReference type="NCBI Taxonomy" id="718191"/>
    <lineage>
        <taxon>Bacteria</taxon>
        <taxon>Pseudomonadati</taxon>
        <taxon>Pseudomonadota</taxon>
        <taxon>Gammaproteobacteria</taxon>
        <taxon>Oceanospirillales</taxon>
        <taxon>Oceanospirillaceae</taxon>
        <taxon>Litoribacillus</taxon>
    </lineage>
</organism>
<accession>A0ABP7NF05</accession>
<evidence type="ECO:0000313" key="3">
    <source>
        <dbReference type="Proteomes" id="UP001501565"/>
    </source>
</evidence>
<dbReference type="Gene3D" id="3.40.190.10">
    <property type="entry name" value="Periplasmic binding protein-like II"/>
    <property type="match status" value="2"/>
</dbReference>
<protein>
    <submittedName>
        <fullName evidence="2">Transporter substrate-binding domain-containing protein</fullName>
    </submittedName>
</protein>
<gene>
    <name evidence="2" type="ORF">GCM10022277_44680</name>
</gene>
<sequence length="256" mass="29736">MHHRLILPSHQKQSGKVLALLFFLLACSTISAKELIISTSKSIPPYIINETESGLQIDRVRKAFQLAGYHIQKIIFTSNKRAEQLLLEHKVDAIINAPPIPNIYLSEPVVYFHNVAVTLVSSNITLRNLSDLRSHRIMAFQNAIKFLGEEYRQLMASHLRYDEAVNQNAQLRRLFSGQIDVIILDKRIFEYYHQQLIEQDRHTQPVKFHYLFEPAPRRLGFYNQTLRNEFNGGLSQLNQAENRPQMNNNVQKIHPK</sequence>